<sequence>MNIGNNESLTHRIFFWLCLLCGLRGGDIYQIRRKDLESRQDGGFELVLHKEKNNQGSAFYRNIHGKTGSWHIPIPPDQPNNQYTPVKDILLFLSKLPESTLVQDPLFYETSKSKKDLDNGRKITNHSCRHTVIQLLRNNGVSELELQSFSGHHSRESLADYSQTSEYQRNMNTAMLIPYSPQDLDDDYISECITEDESDIVDIESIQSTLTQSQILIIASSNVKIQETKKTSNTKTQETQEDISNQVQDFSD</sequence>
<feature type="chain" id="PRO_5040256024" evidence="3">
    <location>
        <begin position="26"/>
        <end position="252"/>
    </location>
</feature>
<evidence type="ECO:0000256" key="3">
    <source>
        <dbReference type="SAM" id="SignalP"/>
    </source>
</evidence>
<keyword evidence="1" id="KW-0233">DNA recombination</keyword>
<comment type="caution">
    <text evidence="5">The sequence shown here is derived from an EMBL/GenBank/DDBJ whole genome shotgun (WGS) entry which is preliminary data.</text>
</comment>
<feature type="domain" description="Tyr recombinase" evidence="4">
    <location>
        <begin position="1"/>
        <end position="180"/>
    </location>
</feature>
<dbReference type="Pfam" id="PF00589">
    <property type="entry name" value="Phage_integrase"/>
    <property type="match status" value="1"/>
</dbReference>
<dbReference type="GO" id="GO:0003677">
    <property type="term" value="F:DNA binding"/>
    <property type="evidence" value="ECO:0007669"/>
    <property type="project" value="InterPro"/>
</dbReference>
<evidence type="ECO:0000313" key="5">
    <source>
        <dbReference type="EMBL" id="CAG8457709.1"/>
    </source>
</evidence>
<dbReference type="Proteomes" id="UP000789375">
    <property type="component" value="Unassembled WGS sequence"/>
</dbReference>
<evidence type="ECO:0000256" key="2">
    <source>
        <dbReference type="SAM" id="MobiDB-lite"/>
    </source>
</evidence>
<dbReference type="InterPro" id="IPR013762">
    <property type="entry name" value="Integrase-like_cat_sf"/>
</dbReference>
<dbReference type="PROSITE" id="PS51898">
    <property type="entry name" value="TYR_RECOMBINASE"/>
    <property type="match status" value="1"/>
</dbReference>
<keyword evidence="6" id="KW-1185">Reference proteome</keyword>
<feature type="region of interest" description="Disordered" evidence="2">
    <location>
        <begin position="227"/>
        <end position="252"/>
    </location>
</feature>
<dbReference type="GO" id="GO:0015074">
    <property type="term" value="P:DNA integration"/>
    <property type="evidence" value="ECO:0007669"/>
    <property type="project" value="InterPro"/>
</dbReference>
<dbReference type="AlphaFoldDB" id="A0A9N8VK16"/>
<evidence type="ECO:0000259" key="4">
    <source>
        <dbReference type="PROSITE" id="PS51898"/>
    </source>
</evidence>
<dbReference type="SUPFAM" id="SSF56349">
    <property type="entry name" value="DNA breaking-rejoining enzymes"/>
    <property type="match status" value="1"/>
</dbReference>
<gene>
    <name evidence="5" type="ORF">FMOSSE_LOCUS1876</name>
</gene>
<dbReference type="InterPro" id="IPR002104">
    <property type="entry name" value="Integrase_catalytic"/>
</dbReference>
<accession>A0A9N8VK16</accession>
<dbReference type="CDD" id="cd00397">
    <property type="entry name" value="DNA_BRE_C"/>
    <property type="match status" value="1"/>
</dbReference>
<keyword evidence="3" id="KW-0732">Signal</keyword>
<reference evidence="5" key="1">
    <citation type="submission" date="2021-06" db="EMBL/GenBank/DDBJ databases">
        <authorList>
            <person name="Kallberg Y."/>
            <person name="Tangrot J."/>
            <person name="Rosling A."/>
        </authorList>
    </citation>
    <scope>NUCLEOTIDE SEQUENCE</scope>
    <source>
        <strain evidence="5">87-6 pot B 2015</strain>
    </source>
</reference>
<feature type="signal peptide" evidence="3">
    <location>
        <begin position="1"/>
        <end position="25"/>
    </location>
</feature>
<organism evidence="5 6">
    <name type="scientific">Funneliformis mosseae</name>
    <name type="common">Endomycorrhizal fungus</name>
    <name type="synonym">Glomus mosseae</name>
    <dbReference type="NCBI Taxonomy" id="27381"/>
    <lineage>
        <taxon>Eukaryota</taxon>
        <taxon>Fungi</taxon>
        <taxon>Fungi incertae sedis</taxon>
        <taxon>Mucoromycota</taxon>
        <taxon>Glomeromycotina</taxon>
        <taxon>Glomeromycetes</taxon>
        <taxon>Glomerales</taxon>
        <taxon>Glomeraceae</taxon>
        <taxon>Funneliformis</taxon>
    </lineage>
</organism>
<dbReference type="EMBL" id="CAJVPP010000222">
    <property type="protein sequence ID" value="CAG8457709.1"/>
    <property type="molecule type" value="Genomic_DNA"/>
</dbReference>
<evidence type="ECO:0000256" key="1">
    <source>
        <dbReference type="ARBA" id="ARBA00023172"/>
    </source>
</evidence>
<dbReference type="GO" id="GO:0006310">
    <property type="term" value="P:DNA recombination"/>
    <property type="evidence" value="ECO:0007669"/>
    <property type="project" value="UniProtKB-KW"/>
</dbReference>
<dbReference type="InterPro" id="IPR011010">
    <property type="entry name" value="DNA_brk_join_enz"/>
</dbReference>
<name>A0A9N8VK16_FUNMO</name>
<protein>
    <submittedName>
        <fullName evidence="5">3631_t:CDS:1</fullName>
    </submittedName>
</protein>
<evidence type="ECO:0000313" key="6">
    <source>
        <dbReference type="Proteomes" id="UP000789375"/>
    </source>
</evidence>
<dbReference type="Gene3D" id="1.10.443.10">
    <property type="entry name" value="Intergrase catalytic core"/>
    <property type="match status" value="1"/>
</dbReference>
<proteinExistence type="predicted"/>